<dbReference type="AlphaFoldDB" id="B7PHU2"/>
<dbReference type="HOGENOM" id="CLU_2266663_0_0_1"/>
<reference evidence="1 3" key="1">
    <citation type="submission" date="2008-03" db="EMBL/GenBank/DDBJ databases">
        <title>Annotation of Ixodes scapularis.</title>
        <authorList>
            <consortium name="Ixodes scapularis Genome Project Consortium"/>
            <person name="Caler E."/>
            <person name="Hannick L.I."/>
            <person name="Bidwell S."/>
            <person name="Joardar V."/>
            <person name="Thiagarajan M."/>
            <person name="Amedeo P."/>
            <person name="Galinsky K.J."/>
            <person name="Schobel S."/>
            <person name="Inman J."/>
            <person name="Hostetler J."/>
            <person name="Miller J."/>
            <person name="Hammond M."/>
            <person name="Megy K."/>
            <person name="Lawson D."/>
            <person name="Kodira C."/>
            <person name="Sutton G."/>
            <person name="Meyer J."/>
            <person name="Hill C.A."/>
            <person name="Birren B."/>
            <person name="Nene V."/>
            <person name="Collins F."/>
            <person name="Alarcon-Chaidez F."/>
            <person name="Wikel S."/>
            <person name="Strausberg R."/>
        </authorList>
    </citation>
    <scope>NUCLEOTIDE SEQUENCE [LARGE SCALE GENOMIC DNA]</scope>
    <source>
        <strain evidence="3">Wikel</strain>
        <strain evidence="1">Wikel colony</strain>
    </source>
</reference>
<dbReference type="EMBL" id="DS714909">
    <property type="protein sequence ID" value="EEC06164.1"/>
    <property type="molecule type" value="Genomic_DNA"/>
</dbReference>
<name>B7PHU2_IXOSC</name>
<evidence type="ECO:0000313" key="1">
    <source>
        <dbReference type="EMBL" id="EEC06164.1"/>
    </source>
</evidence>
<dbReference type="EnsemblMetazoa" id="ISCW004431-RA">
    <property type="protein sequence ID" value="ISCW004431-PA"/>
    <property type="gene ID" value="ISCW004431"/>
</dbReference>
<dbReference type="VEuPathDB" id="VectorBase:ISCW004431"/>
<dbReference type="Proteomes" id="UP000001555">
    <property type="component" value="Unassembled WGS sequence"/>
</dbReference>
<dbReference type="EMBL" id="ABJB010935050">
    <property type="status" value="NOT_ANNOTATED_CDS"/>
    <property type="molecule type" value="Genomic_DNA"/>
</dbReference>
<accession>B7PHU2</accession>
<evidence type="ECO:0000313" key="2">
    <source>
        <dbReference type="EnsemblMetazoa" id="ISCW004431-PA"/>
    </source>
</evidence>
<keyword evidence="3" id="KW-1185">Reference proteome</keyword>
<gene>
    <name evidence="1" type="ORF">IscW_ISCW004431</name>
</gene>
<dbReference type="PaxDb" id="6945-B7PHU2"/>
<reference evidence="2" key="2">
    <citation type="submission" date="2020-05" db="UniProtKB">
        <authorList>
            <consortium name="EnsemblMetazoa"/>
        </authorList>
    </citation>
    <scope>IDENTIFICATION</scope>
    <source>
        <strain evidence="2">wikel</strain>
    </source>
</reference>
<sequence>MWGPVTRRRVNDLTDTGVWGPDIGRLHGKDELWCLSLARSPCKWTMARAAVDIVGSLPESAVLLREVAHVGAQGSGLSGARRPWSQWGGSWENGRTMGSRRDS</sequence>
<dbReference type="VEuPathDB" id="VectorBase:ISCI004431"/>
<protein>
    <submittedName>
        <fullName evidence="1 2">Uncharacterized protein</fullName>
    </submittedName>
</protein>
<evidence type="ECO:0000313" key="3">
    <source>
        <dbReference type="Proteomes" id="UP000001555"/>
    </source>
</evidence>
<proteinExistence type="predicted"/>
<dbReference type="InParanoid" id="B7PHU2"/>
<organism>
    <name type="scientific">Ixodes scapularis</name>
    <name type="common">Black-legged tick</name>
    <name type="synonym">Deer tick</name>
    <dbReference type="NCBI Taxonomy" id="6945"/>
    <lineage>
        <taxon>Eukaryota</taxon>
        <taxon>Metazoa</taxon>
        <taxon>Ecdysozoa</taxon>
        <taxon>Arthropoda</taxon>
        <taxon>Chelicerata</taxon>
        <taxon>Arachnida</taxon>
        <taxon>Acari</taxon>
        <taxon>Parasitiformes</taxon>
        <taxon>Ixodida</taxon>
        <taxon>Ixodoidea</taxon>
        <taxon>Ixodidae</taxon>
        <taxon>Ixodinae</taxon>
        <taxon>Ixodes</taxon>
    </lineage>
</organism>